<comment type="caution">
    <text evidence="1">The sequence shown here is derived from an EMBL/GenBank/DDBJ whole genome shotgun (WGS) entry which is preliminary data.</text>
</comment>
<organism evidence="1 2">
    <name type="scientific">Protopolystoma xenopodis</name>
    <dbReference type="NCBI Taxonomy" id="117903"/>
    <lineage>
        <taxon>Eukaryota</taxon>
        <taxon>Metazoa</taxon>
        <taxon>Spiralia</taxon>
        <taxon>Lophotrochozoa</taxon>
        <taxon>Platyhelminthes</taxon>
        <taxon>Monogenea</taxon>
        <taxon>Polyopisthocotylea</taxon>
        <taxon>Polystomatidea</taxon>
        <taxon>Polystomatidae</taxon>
        <taxon>Protopolystoma</taxon>
    </lineage>
</organism>
<reference evidence="1" key="1">
    <citation type="submission" date="2018-11" db="EMBL/GenBank/DDBJ databases">
        <authorList>
            <consortium name="Pathogen Informatics"/>
        </authorList>
    </citation>
    <scope>NUCLEOTIDE SEQUENCE</scope>
</reference>
<evidence type="ECO:0000313" key="2">
    <source>
        <dbReference type="Proteomes" id="UP000784294"/>
    </source>
</evidence>
<name>A0A448XGM8_9PLAT</name>
<accession>A0A448XGM8</accession>
<sequence>MNRHQAEGTEVLEELETITLQPIGRGVHDLEPLASSTIPRSTRVTTPLECSDSWRRVARLCQHFTQAKTWTGSFIID</sequence>
<proteinExistence type="predicted"/>
<dbReference type="EMBL" id="CAAALY010251826">
    <property type="protein sequence ID" value="VEL36275.1"/>
    <property type="molecule type" value="Genomic_DNA"/>
</dbReference>
<gene>
    <name evidence="1" type="ORF">PXEA_LOCUS29715</name>
</gene>
<keyword evidence="2" id="KW-1185">Reference proteome</keyword>
<evidence type="ECO:0000313" key="1">
    <source>
        <dbReference type="EMBL" id="VEL36275.1"/>
    </source>
</evidence>
<protein>
    <submittedName>
        <fullName evidence="1">Uncharacterized protein</fullName>
    </submittedName>
</protein>
<dbReference type="AlphaFoldDB" id="A0A448XGM8"/>
<dbReference type="Proteomes" id="UP000784294">
    <property type="component" value="Unassembled WGS sequence"/>
</dbReference>